<feature type="region of interest" description="Disordered" evidence="2">
    <location>
        <begin position="652"/>
        <end position="695"/>
    </location>
</feature>
<keyword evidence="1" id="KW-0175">Coiled coil</keyword>
<dbReference type="PANTHER" id="PTHR11439:SF495">
    <property type="entry name" value="REVERSE TRANSCRIPTASE, RNA-DEPENDENT DNA POLYMERASE-RELATED"/>
    <property type="match status" value="1"/>
</dbReference>
<sequence>MTLKELTDLCTTLLQKVLDLENVKTAQAKKIASLKKRITKLEQRQSLRFLSFHPFRAGASKRNSLGRRKVSKQGRKNLKSQQMFQDNVLDEDVDTEIIIKDKGNGEKEMKNQKAKEKGIAFKDVDDSARPIRSITTLQPLLTIDLKDKSKGILQESEPVKKTKKKDQDQIERDIEIDVDHELVIRLTLEEQEKYTVEERSKLLAEFFERMKKQLAKERSEAIRSKPPTKTQFRNLMMTYLKHTGSEEDKKRIGSRKKRVACSSSKHKSPKKQKINDQDSEDSDKEHRKCLKVVPDDDKAIDYETLDVKSPIVDYESQGDLKTLVESSEDDEIWRNQQDWKLLSWKLYKTCGVHTLMLNDSSVSINMFVEKTYPLTKEILEKMLSSRLEAETKTSRPDITFVVCACARDLPFNLEAYSDSDYARVSLDKKSTTGEYVAATSCCRHVLWIQNQMLDYGFNLMNTKIYIDNKSTICVVKILIFHSKTMHIEIRHHFIRDSYEKKLIQTTAKVKKVNGQEQIQSLVDKKKVIIIEESIRRDLQFDDAESTACLPNDTIFEELAKIGAKTTAWNEFSNIMASAIICLANNQKFNFSKYIFDNMVKHLKGGVKFLMFLRFLQVFLDKQVKGMAKHKEIYVISSHTKKVFANMRRQGLHTDSHHTPTDTQPSLSKLQKKIKPKRKQRQATEVHSPSSEIPVLDLEEANTAQAKEIANLNKRVKKLENRRKSRAAGLRRLKKVGSKIALVDEAQGRMHDADMIGVDELEGNKVFVDVREKIIENEVSTADPVTTAGEVVIAANVEDSVAPTIATTANVDDELTLENTLIVIKVAKPKVISTAITTPRAKGILFHEQVQAYIPTVSSSKDKGKAKMIEPEKPLKKKDQITLVEEVARSLEAEIKAEMEEEERIAREKEKANRVVIEEWDDVQATIDADRRKYFAAKRAEEIKNKPPIKKIFDKVYNRVNTFVDMDTENVEESLKKTQAERSSKRAGQELELESTKKQKLAEQEQAKVANDDTAELKRCLEIVSEDDDTVAIEATPVSSKSPIIVDYKIYREGKKSYFKIIRADGNSQNYLTFGTMFKNFNREDLEVLRSIVKKRFKKTKPVDDMDNLLFQTLKTMFDPHVEDIIWKYQQGVVKVNYWKHFDSCGVYCVTTKTMVYYLLVEKMYPCTNSTLHQLWSDVRLQVDYEMEMAYDLLRLIRRQINKGYKPE</sequence>
<comment type="caution">
    <text evidence="3">The sequence shown here is derived from an EMBL/GenBank/DDBJ whole genome shotgun (WGS) entry which is preliminary data.</text>
</comment>
<evidence type="ECO:0000313" key="3">
    <source>
        <dbReference type="EMBL" id="GEU45141.1"/>
    </source>
</evidence>
<dbReference type="EMBL" id="BKCJ010001943">
    <property type="protein sequence ID" value="GEU45141.1"/>
    <property type="molecule type" value="Genomic_DNA"/>
</dbReference>
<feature type="compositionally biased region" description="Basic residues" evidence="2">
    <location>
        <begin position="669"/>
        <end position="680"/>
    </location>
</feature>
<organism evidence="3">
    <name type="scientific">Tanacetum cinerariifolium</name>
    <name type="common">Dalmatian daisy</name>
    <name type="synonym">Chrysanthemum cinerariifolium</name>
    <dbReference type="NCBI Taxonomy" id="118510"/>
    <lineage>
        <taxon>Eukaryota</taxon>
        <taxon>Viridiplantae</taxon>
        <taxon>Streptophyta</taxon>
        <taxon>Embryophyta</taxon>
        <taxon>Tracheophyta</taxon>
        <taxon>Spermatophyta</taxon>
        <taxon>Magnoliopsida</taxon>
        <taxon>eudicotyledons</taxon>
        <taxon>Gunneridae</taxon>
        <taxon>Pentapetalae</taxon>
        <taxon>asterids</taxon>
        <taxon>campanulids</taxon>
        <taxon>Asterales</taxon>
        <taxon>Asteraceae</taxon>
        <taxon>Asteroideae</taxon>
        <taxon>Anthemideae</taxon>
        <taxon>Anthemidinae</taxon>
        <taxon>Tanacetum</taxon>
    </lineage>
</organism>
<proteinExistence type="predicted"/>
<feature type="coiled-coil region" evidence="1">
    <location>
        <begin position="880"/>
        <end position="918"/>
    </location>
</feature>
<gene>
    <name evidence="3" type="ORF">Tci_017119</name>
</gene>
<reference evidence="3" key="1">
    <citation type="journal article" date="2019" name="Sci. Rep.">
        <title>Draft genome of Tanacetum cinerariifolium, the natural source of mosquito coil.</title>
        <authorList>
            <person name="Yamashiro T."/>
            <person name="Shiraishi A."/>
            <person name="Satake H."/>
            <person name="Nakayama K."/>
        </authorList>
    </citation>
    <scope>NUCLEOTIDE SEQUENCE</scope>
</reference>
<dbReference type="AlphaFoldDB" id="A0A6L2K6V5"/>
<feature type="compositionally biased region" description="Basic residues" evidence="2">
    <location>
        <begin position="252"/>
        <end position="272"/>
    </location>
</feature>
<evidence type="ECO:0000256" key="2">
    <source>
        <dbReference type="SAM" id="MobiDB-lite"/>
    </source>
</evidence>
<name>A0A6L2K6V5_TANCI</name>
<feature type="region of interest" description="Disordered" evidence="2">
    <location>
        <begin position="243"/>
        <end position="287"/>
    </location>
</feature>
<accession>A0A6L2K6V5</accession>
<evidence type="ECO:0000256" key="1">
    <source>
        <dbReference type="SAM" id="Coils"/>
    </source>
</evidence>
<protein>
    <submittedName>
        <fullName evidence="3">Uncharacterized protein</fullName>
    </submittedName>
</protein>
<dbReference type="CDD" id="cd09272">
    <property type="entry name" value="RNase_HI_RT_Ty1"/>
    <property type="match status" value="1"/>
</dbReference>
<feature type="region of interest" description="Disordered" evidence="2">
    <location>
        <begin position="976"/>
        <end position="997"/>
    </location>
</feature>
<dbReference type="PANTHER" id="PTHR11439">
    <property type="entry name" value="GAG-POL-RELATED RETROTRANSPOSON"/>
    <property type="match status" value="1"/>
</dbReference>